<proteinExistence type="predicted"/>
<evidence type="ECO:0000313" key="2">
    <source>
        <dbReference type="Proteomes" id="UP001201980"/>
    </source>
</evidence>
<protein>
    <submittedName>
        <fullName evidence="1">Uncharacterized protein</fullName>
    </submittedName>
</protein>
<name>A0AAD5RRN1_9PEZI</name>
<organism evidence="1 2">
    <name type="scientific">Zalerion maritima</name>
    <dbReference type="NCBI Taxonomy" id="339359"/>
    <lineage>
        <taxon>Eukaryota</taxon>
        <taxon>Fungi</taxon>
        <taxon>Dikarya</taxon>
        <taxon>Ascomycota</taxon>
        <taxon>Pezizomycotina</taxon>
        <taxon>Sordariomycetes</taxon>
        <taxon>Lulworthiomycetidae</taxon>
        <taxon>Lulworthiales</taxon>
        <taxon>Lulworthiaceae</taxon>
        <taxon>Zalerion</taxon>
    </lineage>
</organism>
<dbReference type="AlphaFoldDB" id="A0AAD5RRN1"/>
<reference evidence="1" key="1">
    <citation type="submission" date="2022-07" db="EMBL/GenBank/DDBJ databases">
        <title>Draft genome sequence of Zalerion maritima ATCC 34329, a (micro)plastics degrading marine fungus.</title>
        <authorList>
            <person name="Paco A."/>
            <person name="Goncalves M.F.M."/>
            <person name="Rocha-Santos T.A.P."/>
            <person name="Alves A."/>
        </authorList>
    </citation>
    <scope>NUCLEOTIDE SEQUENCE</scope>
    <source>
        <strain evidence="1">ATCC 34329</strain>
    </source>
</reference>
<gene>
    <name evidence="1" type="ORF">MKZ38_001292</name>
</gene>
<keyword evidence="2" id="KW-1185">Reference proteome</keyword>
<dbReference type="EMBL" id="JAKWBI020000133">
    <property type="protein sequence ID" value="KAJ2901900.1"/>
    <property type="molecule type" value="Genomic_DNA"/>
</dbReference>
<accession>A0AAD5RRN1</accession>
<comment type="caution">
    <text evidence="1">The sequence shown here is derived from an EMBL/GenBank/DDBJ whole genome shotgun (WGS) entry which is preliminary data.</text>
</comment>
<dbReference type="Proteomes" id="UP001201980">
    <property type="component" value="Unassembled WGS sequence"/>
</dbReference>
<sequence length="87" mass="9791">MSGGANSYDVSRCCNRNRNRIRNTLDTSNYDFFVQGGPEAPVVKTTIANPDSKKYSKKLDETFHYRNANCQEEHADIVADGLDKMLS</sequence>
<evidence type="ECO:0000313" key="1">
    <source>
        <dbReference type="EMBL" id="KAJ2901900.1"/>
    </source>
</evidence>